<dbReference type="InterPro" id="IPR028082">
    <property type="entry name" value="Peripla_BP_I"/>
</dbReference>
<keyword evidence="6" id="KW-1185">Reference proteome</keyword>
<dbReference type="SUPFAM" id="SSF53822">
    <property type="entry name" value="Periplasmic binding protein-like I"/>
    <property type="match status" value="1"/>
</dbReference>
<evidence type="ECO:0000259" key="4">
    <source>
        <dbReference type="PROSITE" id="PS50932"/>
    </source>
</evidence>
<dbReference type="EMBL" id="PGFH01000001">
    <property type="protein sequence ID" value="PJJ81553.1"/>
    <property type="molecule type" value="Genomic_DNA"/>
</dbReference>
<feature type="domain" description="HTH lacI-type" evidence="4">
    <location>
        <begin position="13"/>
        <end position="67"/>
    </location>
</feature>
<dbReference type="SUPFAM" id="SSF47413">
    <property type="entry name" value="lambda repressor-like DNA-binding domains"/>
    <property type="match status" value="1"/>
</dbReference>
<dbReference type="InterPro" id="IPR000843">
    <property type="entry name" value="HTH_LacI"/>
</dbReference>
<dbReference type="CDD" id="cd06293">
    <property type="entry name" value="PBP1_LacI-like"/>
    <property type="match status" value="1"/>
</dbReference>
<keyword evidence="3" id="KW-0804">Transcription</keyword>
<protein>
    <submittedName>
        <fullName evidence="5">LacI family transcriptional regulator</fullName>
    </submittedName>
</protein>
<keyword evidence="2" id="KW-0238">DNA-binding</keyword>
<evidence type="ECO:0000256" key="2">
    <source>
        <dbReference type="ARBA" id="ARBA00023125"/>
    </source>
</evidence>
<dbReference type="Pfam" id="PF00356">
    <property type="entry name" value="LacI"/>
    <property type="match status" value="1"/>
</dbReference>
<dbReference type="CDD" id="cd01392">
    <property type="entry name" value="HTH_LacI"/>
    <property type="match status" value="1"/>
</dbReference>
<dbReference type="Proteomes" id="UP000231742">
    <property type="component" value="Unassembled WGS sequence"/>
</dbReference>
<organism evidence="5 6">
    <name type="scientific">Salinibacterium amurskyense</name>
    <dbReference type="NCBI Taxonomy" id="205941"/>
    <lineage>
        <taxon>Bacteria</taxon>
        <taxon>Bacillati</taxon>
        <taxon>Actinomycetota</taxon>
        <taxon>Actinomycetes</taxon>
        <taxon>Micrococcales</taxon>
        <taxon>Microbacteriaceae</taxon>
        <taxon>Salinibacterium</taxon>
    </lineage>
</organism>
<sequence>MSTPDTATSKSPAGIRDVAALAQVSTGTVSNTINRPDTVHPRTRAAVEKAIAELGFVPNQQARVLTGASSNVIGLVVLDVESPFYMEAAHVIERAVRESGHVVMLCNSEGDTAREAGLLGMLAAQRVRGALLAPASADDDGEDRYKELPGDLPVVLLDYNGGPEHCSISVDNVKGGRLAVEHLVELGHRRIAVVGGPTGLRQFADRAKGAREAITAAGLDPEESLIEVSVSGIGIQDGRRAVELLLEDDVPDAVFCGNDMLAFGVYRGLVDAGYVVPDDIALVGYDDIDFARDWVVPLTSVRQPIEALGKGAARLLIEHSARDDAHTHQQVVLPPELVVRRSSDLRASE</sequence>
<evidence type="ECO:0000256" key="1">
    <source>
        <dbReference type="ARBA" id="ARBA00023015"/>
    </source>
</evidence>
<dbReference type="PANTHER" id="PTHR30146">
    <property type="entry name" value="LACI-RELATED TRANSCRIPTIONAL REPRESSOR"/>
    <property type="match status" value="1"/>
</dbReference>
<evidence type="ECO:0000313" key="6">
    <source>
        <dbReference type="Proteomes" id="UP000231742"/>
    </source>
</evidence>
<dbReference type="Gene3D" id="3.40.50.2300">
    <property type="match status" value="2"/>
</dbReference>
<evidence type="ECO:0000256" key="3">
    <source>
        <dbReference type="ARBA" id="ARBA00023163"/>
    </source>
</evidence>
<dbReference type="AlphaFoldDB" id="A0A2M9D7T4"/>
<dbReference type="RefSeq" id="WP_100388220.1">
    <property type="nucleotide sequence ID" value="NZ_BMZU01000001.1"/>
</dbReference>
<keyword evidence="1" id="KW-0805">Transcription regulation</keyword>
<reference evidence="5 6" key="1">
    <citation type="submission" date="2017-11" db="EMBL/GenBank/DDBJ databases">
        <title>Genomic Encyclopedia of Archaeal and Bacterial Type Strains, Phase II (KMG-II): From Individual Species to Whole Genera.</title>
        <authorList>
            <person name="Goeker M."/>
        </authorList>
    </citation>
    <scope>NUCLEOTIDE SEQUENCE [LARGE SCALE GENOMIC DNA]</scope>
    <source>
        <strain evidence="5 6">DSM 16400</strain>
    </source>
</reference>
<dbReference type="Gene3D" id="1.10.260.40">
    <property type="entry name" value="lambda repressor-like DNA-binding domains"/>
    <property type="match status" value="1"/>
</dbReference>
<dbReference type="InterPro" id="IPR046335">
    <property type="entry name" value="LacI/GalR-like_sensor"/>
</dbReference>
<dbReference type="PROSITE" id="PS50932">
    <property type="entry name" value="HTH_LACI_2"/>
    <property type="match status" value="1"/>
</dbReference>
<comment type="caution">
    <text evidence="5">The sequence shown here is derived from an EMBL/GenBank/DDBJ whole genome shotgun (WGS) entry which is preliminary data.</text>
</comment>
<dbReference type="GO" id="GO:0000976">
    <property type="term" value="F:transcription cis-regulatory region binding"/>
    <property type="evidence" value="ECO:0007669"/>
    <property type="project" value="TreeGrafter"/>
</dbReference>
<dbReference type="PANTHER" id="PTHR30146:SF109">
    <property type="entry name" value="HTH-TYPE TRANSCRIPTIONAL REGULATOR GALS"/>
    <property type="match status" value="1"/>
</dbReference>
<accession>A0A2M9D7T4</accession>
<dbReference type="GO" id="GO:0003700">
    <property type="term" value="F:DNA-binding transcription factor activity"/>
    <property type="evidence" value="ECO:0007669"/>
    <property type="project" value="TreeGrafter"/>
</dbReference>
<dbReference type="OrthoDB" id="37081at2"/>
<dbReference type="Pfam" id="PF13377">
    <property type="entry name" value="Peripla_BP_3"/>
    <property type="match status" value="1"/>
</dbReference>
<proteinExistence type="predicted"/>
<dbReference type="InterPro" id="IPR010982">
    <property type="entry name" value="Lambda_DNA-bd_dom_sf"/>
</dbReference>
<name>A0A2M9D7T4_9MICO</name>
<dbReference type="SMART" id="SM00354">
    <property type="entry name" value="HTH_LACI"/>
    <property type="match status" value="1"/>
</dbReference>
<gene>
    <name evidence="5" type="ORF">CLV85_0730</name>
</gene>
<evidence type="ECO:0000313" key="5">
    <source>
        <dbReference type="EMBL" id="PJJ81553.1"/>
    </source>
</evidence>